<dbReference type="CDD" id="cd00093">
    <property type="entry name" value="HTH_XRE"/>
    <property type="match status" value="1"/>
</dbReference>
<dbReference type="Pfam" id="PF19054">
    <property type="entry name" value="DUF5753"/>
    <property type="match status" value="1"/>
</dbReference>
<dbReference type="GO" id="GO:0003677">
    <property type="term" value="F:DNA binding"/>
    <property type="evidence" value="ECO:0007669"/>
    <property type="project" value="InterPro"/>
</dbReference>
<evidence type="ECO:0000313" key="3">
    <source>
        <dbReference type="EMBL" id="QNP73754.1"/>
    </source>
</evidence>
<dbReference type="InterPro" id="IPR010982">
    <property type="entry name" value="Lambda_DNA-bd_dom_sf"/>
</dbReference>
<name>A0A7H0ILT8_9ACTN</name>
<dbReference type="SMART" id="SM00530">
    <property type="entry name" value="HTH_XRE"/>
    <property type="match status" value="1"/>
</dbReference>
<gene>
    <name evidence="3" type="ORF">IAG44_32700</name>
</gene>
<evidence type="ECO:0000259" key="2">
    <source>
        <dbReference type="PROSITE" id="PS50943"/>
    </source>
</evidence>
<feature type="domain" description="HTH cro/C1-type" evidence="2">
    <location>
        <begin position="57"/>
        <end position="111"/>
    </location>
</feature>
<dbReference type="Gene3D" id="1.10.260.40">
    <property type="entry name" value="lambda repressor-like DNA-binding domains"/>
    <property type="match status" value="1"/>
</dbReference>
<proteinExistence type="predicted"/>
<dbReference type="Proteomes" id="UP000516052">
    <property type="component" value="Chromosome"/>
</dbReference>
<dbReference type="PROSITE" id="PS50943">
    <property type="entry name" value="HTH_CROC1"/>
    <property type="match status" value="1"/>
</dbReference>
<evidence type="ECO:0000256" key="1">
    <source>
        <dbReference type="SAM" id="MobiDB-lite"/>
    </source>
</evidence>
<accession>A0A7H0ILT8</accession>
<dbReference type="RefSeq" id="WP_187750688.1">
    <property type="nucleotide sequence ID" value="NZ_CP060828.1"/>
</dbReference>
<dbReference type="Pfam" id="PF13560">
    <property type="entry name" value="HTH_31"/>
    <property type="match status" value="1"/>
</dbReference>
<keyword evidence="4" id="KW-1185">Reference proteome</keyword>
<dbReference type="InterPro" id="IPR001387">
    <property type="entry name" value="Cro/C1-type_HTH"/>
</dbReference>
<reference evidence="3 4" key="1">
    <citation type="submission" date="2020-08" db="EMBL/GenBank/DDBJ databases">
        <title>A novel species.</title>
        <authorList>
            <person name="Gao J."/>
        </authorList>
    </citation>
    <scope>NUCLEOTIDE SEQUENCE [LARGE SCALE GENOMIC DNA]</scope>
    <source>
        <strain evidence="3 4">CRXT-G-22</strain>
    </source>
</reference>
<evidence type="ECO:0000313" key="4">
    <source>
        <dbReference type="Proteomes" id="UP000516052"/>
    </source>
</evidence>
<dbReference type="SUPFAM" id="SSF47413">
    <property type="entry name" value="lambda repressor-like DNA-binding domains"/>
    <property type="match status" value="1"/>
</dbReference>
<dbReference type="EMBL" id="CP060828">
    <property type="protein sequence ID" value="QNP73754.1"/>
    <property type="molecule type" value="Genomic_DNA"/>
</dbReference>
<sequence length="310" mass="34533">MKERTNSATGPEVPRNNGEFEDGGGLLAFGDDLDDEEAGPQPDDASKALVVAFGQTMKTLRVRERMDRETLGRALGYSAATIASYEQGRRIPSTKTIIKADQVLNGDGLLLHWLDQMDQAQFPATFQGMAALEKKAIELLMYDTLVFPGLLQTEEYMRALFAMRRPLLDQDTVEQRVAARLARQEIFERWPAPLMSFIIDEAILRRPHGGKEVLRGQLEHLLLAGQRRNVEIQVMPLDREENAGVTGPFTIVTRRKDGKQFLYGEASGVTSLQTDPEHVSLAHARYGIIRSQALPSRESMQTIEGVLGSL</sequence>
<dbReference type="KEGG" id="sroi:IAG44_32700"/>
<dbReference type="InterPro" id="IPR043917">
    <property type="entry name" value="DUF5753"/>
</dbReference>
<protein>
    <submittedName>
        <fullName evidence="3">Helix-turn-helix transcriptional regulator</fullName>
    </submittedName>
</protein>
<dbReference type="AlphaFoldDB" id="A0A7H0ILT8"/>
<organism evidence="3 4">
    <name type="scientific">Streptomyces roseirectus</name>
    <dbReference type="NCBI Taxonomy" id="2768066"/>
    <lineage>
        <taxon>Bacteria</taxon>
        <taxon>Bacillati</taxon>
        <taxon>Actinomycetota</taxon>
        <taxon>Actinomycetes</taxon>
        <taxon>Kitasatosporales</taxon>
        <taxon>Streptomycetaceae</taxon>
        <taxon>Streptomyces</taxon>
    </lineage>
</organism>
<feature type="region of interest" description="Disordered" evidence="1">
    <location>
        <begin position="1"/>
        <end position="45"/>
    </location>
</feature>